<organism evidence="1 2">
    <name type="scientific">Candidatus Thermochlorobacter aerophilus</name>
    <dbReference type="NCBI Taxonomy" id="1868324"/>
    <lineage>
        <taxon>Bacteria</taxon>
        <taxon>Pseudomonadati</taxon>
        <taxon>Chlorobiota</taxon>
        <taxon>Chlorobiia</taxon>
        <taxon>Chlorobiales</taxon>
        <taxon>Candidatus Thermochlorobacteriaceae</taxon>
        <taxon>Candidatus Thermochlorobacter</taxon>
    </lineage>
</organism>
<dbReference type="EMBL" id="PHFL01000039">
    <property type="protein sequence ID" value="RFM24570.1"/>
    <property type="molecule type" value="Genomic_DNA"/>
</dbReference>
<gene>
    <name evidence="1" type="ORF">D0433_06190</name>
</gene>
<evidence type="ECO:0008006" key="3">
    <source>
        <dbReference type="Google" id="ProtNLM"/>
    </source>
</evidence>
<dbReference type="AlphaFoldDB" id="A0A395M1C4"/>
<evidence type="ECO:0000313" key="1">
    <source>
        <dbReference type="EMBL" id="RFM24570.1"/>
    </source>
</evidence>
<reference evidence="1 2" key="1">
    <citation type="journal article" date="2011" name="ISME J.">
        <title>Community ecology of hot spring cyanobacterial mats: predominant populations and their functional potential.</title>
        <authorList>
            <person name="Klatt C.G."/>
            <person name="Wood J.M."/>
            <person name="Rusch D.B."/>
            <person name="Bateson M.M."/>
            <person name="Hamamura N."/>
            <person name="Heidelberg J.F."/>
            <person name="Grossman A.R."/>
            <person name="Bhaya D."/>
            <person name="Cohan F.M."/>
            <person name="Kuhl M."/>
            <person name="Bryant D.A."/>
            <person name="Ward D.M."/>
        </authorList>
    </citation>
    <scope>NUCLEOTIDE SEQUENCE [LARGE SCALE GENOMIC DNA]</scope>
    <source>
        <strain evidence="1">OS</strain>
    </source>
</reference>
<dbReference type="Proteomes" id="UP000266389">
    <property type="component" value="Unassembled WGS sequence"/>
</dbReference>
<proteinExistence type="predicted"/>
<comment type="caution">
    <text evidence="1">The sequence shown here is derived from an EMBL/GenBank/DDBJ whole genome shotgun (WGS) entry which is preliminary data.</text>
</comment>
<accession>A0A395M1C4</accession>
<name>A0A395M1C4_9BACT</name>
<sequence>MSAENFCIHAEVNTVYDVPIEKESLMQFLSQPKTFEDYMPSVKAVKLIGTSKNGLPLYEWQYDVEMPLAPTLRVSIPTEFCKNGAVFTHHTPDEQARDWMKCQLAFEVAPNSTPSEPHTLVRMQLHIRLQRASGTDFHPLGALMGKAFMCAQMQNRMQSIADAFVHKSVNVLYQQLHNSK</sequence>
<evidence type="ECO:0000313" key="2">
    <source>
        <dbReference type="Proteomes" id="UP000266389"/>
    </source>
</evidence>
<protein>
    <recommendedName>
        <fullName evidence="3">SRPBCC family protein</fullName>
    </recommendedName>
</protein>